<accession>A0A511CXC0</accession>
<feature type="domain" description="BD-FAE-like" evidence="2">
    <location>
        <begin position="76"/>
        <end position="164"/>
    </location>
</feature>
<evidence type="ECO:0000256" key="1">
    <source>
        <dbReference type="ARBA" id="ARBA00022801"/>
    </source>
</evidence>
<proteinExistence type="predicted"/>
<dbReference type="STRING" id="1123024.GCA_000423625_00415"/>
<dbReference type="InterPro" id="IPR050300">
    <property type="entry name" value="GDXG_lipolytic_enzyme"/>
</dbReference>
<dbReference type="InterPro" id="IPR049492">
    <property type="entry name" value="BD-FAE-like_dom"/>
</dbReference>
<sequence>MRPLYRAPSGIAFRSREELNQQYDIEVSVPDFGAYAEQYVGESARARDELTCHLDVSYGPTLDERLDVFPGEPGGPVVVFIHGGYWKSLTSAEFSLVARGPVARGATVVIPTYALCPRVTIDEIVRQHRAAVAWTYRNIANYGADPERLAVVGHSAGGHGAAMVLDTYWADDYGLPQDLVRGACAISGLFDLRPIPYTFAQPDLQFTADQVMRNSPILNLPESAPPLLVTHGGLQPAEMERQSVDYITAWRAAGLPGEYWPRPEFNHFDEIMALTEPDSELTERVLGLAKG</sequence>
<dbReference type="PANTHER" id="PTHR48081:SF33">
    <property type="entry name" value="KYNURENINE FORMAMIDASE"/>
    <property type="match status" value="1"/>
</dbReference>
<dbReference type="GO" id="GO:0016787">
    <property type="term" value="F:hydrolase activity"/>
    <property type="evidence" value="ECO:0007669"/>
    <property type="project" value="UniProtKB-KW"/>
</dbReference>
<dbReference type="Gene3D" id="3.40.50.1820">
    <property type="entry name" value="alpha/beta hydrolase"/>
    <property type="match status" value="1"/>
</dbReference>
<evidence type="ECO:0000259" key="2">
    <source>
        <dbReference type="Pfam" id="PF20434"/>
    </source>
</evidence>
<dbReference type="OrthoDB" id="9803828at2"/>
<dbReference type="InterPro" id="IPR029058">
    <property type="entry name" value="AB_hydrolase_fold"/>
</dbReference>
<dbReference type="AlphaFoldDB" id="A0A511CXC0"/>
<keyword evidence="4" id="KW-1185">Reference proteome</keyword>
<organism evidence="3 4">
    <name type="scientific">Pseudonocardia asaccharolytica DSM 44247 = NBRC 16224</name>
    <dbReference type="NCBI Taxonomy" id="1123024"/>
    <lineage>
        <taxon>Bacteria</taxon>
        <taxon>Bacillati</taxon>
        <taxon>Actinomycetota</taxon>
        <taxon>Actinomycetes</taxon>
        <taxon>Pseudonocardiales</taxon>
        <taxon>Pseudonocardiaceae</taxon>
        <taxon>Pseudonocardia</taxon>
    </lineage>
</organism>
<dbReference type="SUPFAM" id="SSF53474">
    <property type="entry name" value="alpha/beta-Hydrolases"/>
    <property type="match status" value="1"/>
</dbReference>
<name>A0A511CXC0_9PSEU</name>
<protein>
    <submittedName>
        <fullName evidence="3">Esterase</fullName>
    </submittedName>
</protein>
<gene>
    <name evidence="3" type="ORF">PA7_10420</name>
</gene>
<evidence type="ECO:0000313" key="3">
    <source>
        <dbReference type="EMBL" id="GEL17205.1"/>
    </source>
</evidence>
<dbReference type="EMBL" id="BJVI01000007">
    <property type="protein sequence ID" value="GEL17205.1"/>
    <property type="molecule type" value="Genomic_DNA"/>
</dbReference>
<dbReference type="Proteomes" id="UP000321328">
    <property type="component" value="Unassembled WGS sequence"/>
</dbReference>
<keyword evidence="1" id="KW-0378">Hydrolase</keyword>
<evidence type="ECO:0000313" key="4">
    <source>
        <dbReference type="Proteomes" id="UP000321328"/>
    </source>
</evidence>
<dbReference type="PANTHER" id="PTHR48081">
    <property type="entry name" value="AB HYDROLASE SUPERFAMILY PROTEIN C4A8.06C"/>
    <property type="match status" value="1"/>
</dbReference>
<dbReference type="RefSeq" id="WP_051232070.1">
    <property type="nucleotide sequence ID" value="NZ_AUII01000001.1"/>
</dbReference>
<comment type="caution">
    <text evidence="3">The sequence shown here is derived from an EMBL/GenBank/DDBJ whole genome shotgun (WGS) entry which is preliminary data.</text>
</comment>
<reference evidence="3 4" key="1">
    <citation type="submission" date="2019-07" db="EMBL/GenBank/DDBJ databases">
        <title>Whole genome shotgun sequence of Pseudonocardia asaccharolytica NBRC 16224.</title>
        <authorList>
            <person name="Hosoyama A."/>
            <person name="Uohara A."/>
            <person name="Ohji S."/>
            <person name="Ichikawa N."/>
        </authorList>
    </citation>
    <scope>NUCLEOTIDE SEQUENCE [LARGE SCALE GENOMIC DNA]</scope>
    <source>
        <strain evidence="3 4">NBRC 16224</strain>
    </source>
</reference>
<dbReference type="Pfam" id="PF20434">
    <property type="entry name" value="BD-FAE"/>
    <property type="match status" value="1"/>
</dbReference>